<dbReference type="Proteomes" id="UP000800200">
    <property type="component" value="Unassembled WGS sequence"/>
</dbReference>
<dbReference type="PANTHER" id="PTHR43283:SF17">
    <property type="entry name" value="(LOVD), PUTATIVE (AFU_ORTHOLOGUE AFUA_5G00920)-RELATED"/>
    <property type="match status" value="1"/>
</dbReference>
<dbReference type="GO" id="GO:0016787">
    <property type="term" value="F:hydrolase activity"/>
    <property type="evidence" value="ECO:0007669"/>
    <property type="project" value="UniProtKB-KW"/>
</dbReference>
<organism evidence="4 5">
    <name type="scientific">Zopfia rhizophila CBS 207.26</name>
    <dbReference type="NCBI Taxonomy" id="1314779"/>
    <lineage>
        <taxon>Eukaryota</taxon>
        <taxon>Fungi</taxon>
        <taxon>Dikarya</taxon>
        <taxon>Ascomycota</taxon>
        <taxon>Pezizomycotina</taxon>
        <taxon>Dothideomycetes</taxon>
        <taxon>Dothideomycetes incertae sedis</taxon>
        <taxon>Zopfiaceae</taxon>
        <taxon>Zopfia</taxon>
    </lineage>
</organism>
<dbReference type="PANTHER" id="PTHR43283">
    <property type="entry name" value="BETA-LACTAMASE-RELATED"/>
    <property type="match status" value="1"/>
</dbReference>
<dbReference type="OrthoDB" id="428260at2759"/>
<dbReference type="InterPro" id="IPR050789">
    <property type="entry name" value="Diverse_Enzym_Activities"/>
</dbReference>
<gene>
    <name evidence="4" type="ORF">K469DRAFT_655928</name>
</gene>
<dbReference type="AlphaFoldDB" id="A0A6A6EGN7"/>
<dbReference type="SUPFAM" id="SSF56601">
    <property type="entry name" value="beta-lactamase/transpeptidase-like"/>
    <property type="match status" value="1"/>
</dbReference>
<protein>
    <submittedName>
        <fullName evidence="4">Beta-lactamase/transpeptidase-like protein</fullName>
    </submittedName>
</protein>
<keyword evidence="2" id="KW-0378">Hydrolase</keyword>
<proteinExistence type="inferred from homology"/>
<evidence type="ECO:0000313" key="5">
    <source>
        <dbReference type="Proteomes" id="UP000800200"/>
    </source>
</evidence>
<evidence type="ECO:0000256" key="1">
    <source>
        <dbReference type="ARBA" id="ARBA00009009"/>
    </source>
</evidence>
<dbReference type="EMBL" id="ML994617">
    <property type="protein sequence ID" value="KAF2191217.1"/>
    <property type="molecule type" value="Genomic_DNA"/>
</dbReference>
<keyword evidence="5" id="KW-1185">Reference proteome</keyword>
<feature type="domain" description="Beta-lactamase-related" evidence="3">
    <location>
        <begin position="16"/>
        <end position="372"/>
    </location>
</feature>
<evidence type="ECO:0000259" key="3">
    <source>
        <dbReference type="Pfam" id="PF00144"/>
    </source>
</evidence>
<dbReference type="Gene3D" id="3.40.710.10">
    <property type="entry name" value="DD-peptidase/beta-lactamase superfamily"/>
    <property type="match status" value="1"/>
</dbReference>
<dbReference type="InterPro" id="IPR012338">
    <property type="entry name" value="Beta-lactam/transpept-like"/>
</dbReference>
<dbReference type="InterPro" id="IPR001466">
    <property type="entry name" value="Beta-lactam-related"/>
</dbReference>
<evidence type="ECO:0000256" key="2">
    <source>
        <dbReference type="ARBA" id="ARBA00022801"/>
    </source>
</evidence>
<dbReference type="Pfam" id="PF00144">
    <property type="entry name" value="Beta-lactamase"/>
    <property type="match status" value="1"/>
</dbReference>
<evidence type="ECO:0000313" key="4">
    <source>
        <dbReference type="EMBL" id="KAF2191217.1"/>
    </source>
</evidence>
<name>A0A6A6EGN7_9PEZI</name>
<reference evidence="4" key="1">
    <citation type="journal article" date="2020" name="Stud. Mycol.">
        <title>101 Dothideomycetes genomes: a test case for predicting lifestyles and emergence of pathogens.</title>
        <authorList>
            <person name="Haridas S."/>
            <person name="Albert R."/>
            <person name="Binder M."/>
            <person name="Bloem J."/>
            <person name="Labutti K."/>
            <person name="Salamov A."/>
            <person name="Andreopoulos B."/>
            <person name="Baker S."/>
            <person name="Barry K."/>
            <person name="Bills G."/>
            <person name="Bluhm B."/>
            <person name="Cannon C."/>
            <person name="Castanera R."/>
            <person name="Culley D."/>
            <person name="Daum C."/>
            <person name="Ezra D."/>
            <person name="Gonzalez J."/>
            <person name="Henrissat B."/>
            <person name="Kuo A."/>
            <person name="Liang C."/>
            <person name="Lipzen A."/>
            <person name="Lutzoni F."/>
            <person name="Magnuson J."/>
            <person name="Mondo S."/>
            <person name="Nolan M."/>
            <person name="Ohm R."/>
            <person name="Pangilinan J."/>
            <person name="Park H.-J."/>
            <person name="Ramirez L."/>
            <person name="Alfaro M."/>
            <person name="Sun H."/>
            <person name="Tritt A."/>
            <person name="Yoshinaga Y."/>
            <person name="Zwiers L.-H."/>
            <person name="Turgeon B."/>
            <person name="Goodwin S."/>
            <person name="Spatafora J."/>
            <person name="Crous P."/>
            <person name="Grigoriev I."/>
        </authorList>
    </citation>
    <scope>NUCLEOTIDE SEQUENCE</scope>
    <source>
        <strain evidence="4">CBS 207.26</strain>
    </source>
</reference>
<comment type="similarity">
    <text evidence="1">Belongs to the class-A beta-lactamase family.</text>
</comment>
<sequence length="400" mass="43206">MEDFDALVESYTSDRETGILGVVLLAVDHDAKSLYSKASGHTSLSSDANPISETSIFRLASCTKLITSIAALQLAAQGKFGLDDSSIIEKHLPELCTQEIVTSAPGQPLTFKPRTNPITLRQLLTHTSGIGYDITDPRLQAWRKSCGETPKALSGPILEAFSTPLVFEPGEGWGYGGGLDWVTVLIERVTGKNYGEWLRENVFDVVGVDARVGFVKMEVEKEGEVVMTTTRNKESKLVEHKVGQMKGEGGGGGLFASPSNCMRILQDLISDYPKLLPKEMLDELFKPQLPVGSPSLKGLHTSAPIFAAMTGPLTASLKSTSLNHGLGGILITEDSEGLGKTKGTLSWGGAFNCVWFANREVGVAGCYMSAMYPPGDVKSGELMSGFMREVWRKVGERELR</sequence>
<accession>A0A6A6EGN7</accession>